<gene>
    <name evidence="4" type="ORF">SAMN05660653_01167</name>
</gene>
<reference evidence="4 5" key="1">
    <citation type="submission" date="2016-10" db="EMBL/GenBank/DDBJ databases">
        <authorList>
            <person name="de Groot N.N."/>
        </authorList>
    </citation>
    <scope>NUCLEOTIDE SEQUENCE [LARGE SCALE GENOMIC DNA]</scope>
    <source>
        <strain evidence="4 5">ASO4-2</strain>
    </source>
</reference>
<name>A0A1G6BWA5_9BACT</name>
<keyword evidence="4" id="KW-0378">Hydrolase</keyword>
<feature type="transmembrane region" description="Helical" evidence="2">
    <location>
        <begin position="77"/>
        <end position="98"/>
    </location>
</feature>
<feature type="region of interest" description="Disordered" evidence="1">
    <location>
        <begin position="350"/>
        <end position="376"/>
    </location>
</feature>
<keyword evidence="4" id="KW-0269">Exonuclease</keyword>
<protein>
    <submittedName>
        <fullName evidence="4">Uncharacterized conserved protein YafD, endonuclease/exonuclease/phosphatase (EEP) superfamily</fullName>
    </submittedName>
</protein>
<feature type="transmembrane region" description="Helical" evidence="2">
    <location>
        <begin position="46"/>
        <end position="65"/>
    </location>
</feature>
<keyword evidence="2" id="KW-1133">Transmembrane helix</keyword>
<keyword evidence="4" id="KW-0255">Endonuclease</keyword>
<dbReference type="SUPFAM" id="SSF56219">
    <property type="entry name" value="DNase I-like"/>
    <property type="match status" value="1"/>
</dbReference>
<keyword evidence="5" id="KW-1185">Reference proteome</keyword>
<dbReference type="Gene3D" id="3.60.10.10">
    <property type="entry name" value="Endonuclease/exonuclease/phosphatase"/>
    <property type="match status" value="1"/>
</dbReference>
<dbReference type="InterPro" id="IPR005135">
    <property type="entry name" value="Endo/exonuclease/phosphatase"/>
</dbReference>
<proteinExistence type="predicted"/>
<dbReference type="InterPro" id="IPR036691">
    <property type="entry name" value="Endo/exonu/phosph_ase_sf"/>
</dbReference>
<organism evidence="4 5">
    <name type="scientific">Desulfonatronum thiosulfatophilum</name>
    <dbReference type="NCBI Taxonomy" id="617002"/>
    <lineage>
        <taxon>Bacteria</taxon>
        <taxon>Pseudomonadati</taxon>
        <taxon>Thermodesulfobacteriota</taxon>
        <taxon>Desulfovibrionia</taxon>
        <taxon>Desulfovibrionales</taxon>
        <taxon>Desulfonatronaceae</taxon>
        <taxon>Desulfonatronum</taxon>
    </lineage>
</organism>
<accession>A0A1G6BWA5</accession>
<evidence type="ECO:0000313" key="5">
    <source>
        <dbReference type="Proteomes" id="UP000198771"/>
    </source>
</evidence>
<feature type="domain" description="Endonuclease/exonuclease/phosphatase" evidence="3">
    <location>
        <begin position="120"/>
        <end position="335"/>
    </location>
</feature>
<evidence type="ECO:0000259" key="3">
    <source>
        <dbReference type="Pfam" id="PF03372"/>
    </source>
</evidence>
<dbReference type="GO" id="GO:0004519">
    <property type="term" value="F:endonuclease activity"/>
    <property type="evidence" value="ECO:0007669"/>
    <property type="project" value="UniProtKB-KW"/>
</dbReference>
<dbReference type="AlphaFoldDB" id="A0A1G6BWA5"/>
<dbReference type="Pfam" id="PF03372">
    <property type="entry name" value="Exo_endo_phos"/>
    <property type="match status" value="1"/>
</dbReference>
<feature type="transmembrane region" description="Helical" evidence="2">
    <location>
        <begin position="12"/>
        <end position="34"/>
    </location>
</feature>
<keyword evidence="2" id="KW-0812">Transmembrane</keyword>
<sequence length="376" mass="42668">MSIIPEGKALHFFCRVALGLLSLALVFGTAVPLLRSDAWWIRIFDFPRIQIAVLIGLTLAGYAALRYFGRLRPWEHALAAVVGLALVWQLISIAPYTALYPTQMSDSRAEDDSNRISLLVYNVLYDNREVGALRDLIRKTDPDLILLSEPTQWWLEQLDGLEDDYPYTIRQPQENHYGKLLYSRLELVDPEIRFLIEPEIPSLRSQVRLRSGTLVTLYGVHPRPPGLKRHDEGEDGEREDSDMRDAELLLVAKEVKKLGDVPVIVAGDFNDVAWSHTTHLFQRIGGLLDPRVGRGLFNTFDARSRLLRFPLDHVFASEHFRLVELRRLPDIGSDHFPFFVVLDYDPAASVAHEEPRPDAGDEQEAAEAIDKGKSND</sequence>
<dbReference type="GO" id="GO:0004527">
    <property type="term" value="F:exonuclease activity"/>
    <property type="evidence" value="ECO:0007669"/>
    <property type="project" value="UniProtKB-KW"/>
</dbReference>
<dbReference type="EMBL" id="FMXO01000006">
    <property type="protein sequence ID" value="SDB24901.1"/>
    <property type="molecule type" value="Genomic_DNA"/>
</dbReference>
<keyword evidence="4" id="KW-0540">Nuclease</keyword>
<dbReference type="RefSeq" id="WP_092118531.1">
    <property type="nucleotide sequence ID" value="NZ_FMXO01000006.1"/>
</dbReference>
<evidence type="ECO:0000256" key="2">
    <source>
        <dbReference type="SAM" id="Phobius"/>
    </source>
</evidence>
<evidence type="ECO:0000313" key="4">
    <source>
        <dbReference type="EMBL" id="SDB24901.1"/>
    </source>
</evidence>
<evidence type="ECO:0000256" key="1">
    <source>
        <dbReference type="SAM" id="MobiDB-lite"/>
    </source>
</evidence>
<dbReference type="OrthoDB" id="9796594at2"/>
<keyword evidence="2" id="KW-0472">Membrane</keyword>
<dbReference type="STRING" id="617002.SAMN05660653_01167"/>
<dbReference type="Proteomes" id="UP000198771">
    <property type="component" value="Unassembled WGS sequence"/>
</dbReference>